<gene>
    <name evidence="2" type="ORF">PV328_002286</name>
</gene>
<feature type="region of interest" description="Disordered" evidence="1">
    <location>
        <begin position="1"/>
        <end position="25"/>
    </location>
</feature>
<keyword evidence="3" id="KW-1185">Reference proteome</keyword>
<organism evidence="2 3">
    <name type="scientific">Microctonus aethiopoides</name>
    <dbReference type="NCBI Taxonomy" id="144406"/>
    <lineage>
        <taxon>Eukaryota</taxon>
        <taxon>Metazoa</taxon>
        <taxon>Ecdysozoa</taxon>
        <taxon>Arthropoda</taxon>
        <taxon>Hexapoda</taxon>
        <taxon>Insecta</taxon>
        <taxon>Pterygota</taxon>
        <taxon>Neoptera</taxon>
        <taxon>Endopterygota</taxon>
        <taxon>Hymenoptera</taxon>
        <taxon>Apocrita</taxon>
        <taxon>Ichneumonoidea</taxon>
        <taxon>Braconidae</taxon>
        <taxon>Euphorinae</taxon>
        <taxon>Microctonus</taxon>
    </lineage>
</organism>
<dbReference type="Proteomes" id="UP001168990">
    <property type="component" value="Unassembled WGS sequence"/>
</dbReference>
<dbReference type="AlphaFoldDB" id="A0AA39FZ76"/>
<sequence>MTTKKMEQYDHPRPSPDLSGKRKYPVDSDAKRVMTVDAEQQLVRGQTAHPDMSLTERNVINIVDPKNNRRFIILTLLKKFFYIQTNQNNSSELT</sequence>
<name>A0AA39FZ76_9HYME</name>
<feature type="compositionally biased region" description="Basic and acidic residues" evidence="1">
    <location>
        <begin position="1"/>
        <end position="14"/>
    </location>
</feature>
<accession>A0AA39FZ76</accession>
<proteinExistence type="predicted"/>
<evidence type="ECO:0000256" key="1">
    <source>
        <dbReference type="SAM" id="MobiDB-lite"/>
    </source>
</evidence>
<comment type="caution">
    <text evidence="2">The sequence shown here is derived from an EMBL/GenBank/DDBJ whole genome shotgun (WGS) entry which is preliminary data.</text>
</comment>
<reference evidence="2" key="1">
    <citation type="journal article" date="2023" name="bioRxiv">
        <title>Scaffold-level genome assemblies of two parasitoid biocontrol wasps reveal the parthenogenesis mechanism and an associated novel virus.</title>
        <authorList>
            <person name="Inwood S."/>
            <person name="Skelly J."/>
            <person name="Guhlin J."/>
            <person name="Harrop T."/>
            <person name="Goldson S."/>
            <person name="Dearden P."/>
        </authorList>
    </citation>
    <scope>NUCLEOTIDE SEQUENCE</scope>
    <source>
        <strain evidence="2">Irish</strain>
        <tissue evidence="2">Whole body</tissue>
    </source>
</reference>
<protein>
    <submittedName>
        <fullName evidence="2">Uncharacterized protein</fullName>
    </submittedName>
</protein>
<reference evidence="2" key="2">
    <citation type="submission" date="2023-03" db="EMBL/GenBank/DDBJ databases">
        <authorList>
            <person name="Inwood S.N."/>
            <person name="Skelly J.G."/>
            <person name="Guhlin J."/>
            <person name="Harrop T.W.R."/>
            <person name="Goldson S.G."/>
            <person name="Dearden P.K."/>
        </authorList>
    </citation>
    <scope>NUCLEOTIDE SEQUENCE</scope>
    <source>
        <strain evidence="2">Irish</strain>
        <tissue evidence="2">Whole body</tissue>
    </source>
</reference>
<evidence type="ECO:0000313" key="3">
    <source>
        <dbReference type="Proteomes" id="UP001168990"/>
    </source>
</evidence>
<dbReference type="EMBL" id="JAQQBS010000001">
    <property type="protein sequence ID" value="KAK0178326.1"/>
    <property type="molecule type" value="Genomic_DNA"/>
</dbReference>
<evidence type="ECO:0000313" key="2">
    <source>
        <dbReference type="EMBL" id="KAK0178326.1"/>
    </source>
</evidence>